<reference evidence="2" key="1">
    <citation type="submission" date="2014-09" db="EMBL/GenBank/DDBJ databases">
        <authorList>
            <person name="Magalhaes I.L.F."/>
            <person name="Oliveira U."/>
            <person name="Santos F.R."/>
            <person name="Vidigal T.H.D.A."/>
            <person name="Brescovit A.D."/>
            <person name="Santos A.J."/>
        </authorList>
    </citation>
    <scope>NUCLEOTIDE SEQUENCE</scope>
    <source>
        <tissue evidence="2">Shoot tissue taken approximately 20 cm above the soil surface</tissue>
    </source>
</reference>
<keyword evidence="1" id="KW-0472">Membrane</keyword>
<name>A0A0A9EGX4_ARUDO</name>
<reference evidence="2" key="2">
    <citation type="journal article" date="2015" name="Data Brief">
        <title>Shoot transcriptome of the giant reed, Arundo donax.</title>
        <authorList>
            <person name="Barrero R.A."/>
            <person name="Guerrero F.D."/>
            <person name="Moolhuijzen P."/>
            <person name="Goolsby J.A."/>
            <person name="Tidwell J."/>
            <person name="Bellgard S.E."/>
            <person name="Bellgard M.I."/>
        </authorList>
    </citation>
    <scope>NUCLEOTIDE SEQUENCE</scope>
    <source>
        <tissue evidence="2">Shoot tissue taken approximately 20 cm above the soil surface</tissue>
    </source>
</reference>
<keyword evidence="1" id="KW-1133">Transmembrane helix</keyword>
<dbReference type="EMBL" id="GBRH01197901">
    <property type="protein sequence ID" value="JAD99994.1"/>
    <property type="molecule type" value="Transcribed_RNA"/>
</dbReference>
<dbReference type="AlphaFoldDB" id="A0A0A9EGX4"/>
<accession>A0A0A9EGX4</accession>
<feature type="transmembrane region" description="Helical" evidence="1">
    <location>
        <begin position="12"/>
        <end position="30"/>
    </location>
</feature>
<keyword evidence="1" id="KW-0812">Transmembrane</keyword>
<proteinExistence type="predicted"/>
<evidence type="ECO:0000256" key="1">
    <source>
        <dbReference type="SAM" id="Phobius"/>
    </source>
</evidence>
<organism evidence="2">
    <name type="scientific">Arundo donax</name>
    <name type="common">Giant reed</name>
    <name type="synonym">Donax arundinaceus</name>
    <dbReference type="NCBI Taxonomy" id="35708"/>
    <lineage>
        <taxon>Eukaryota</taxon>
        <taxon>Viridiplantae</taxon>
        <taxon>Streptophyta</taxon>
        <taxon>Embryophyta</taxon>
        <taxon>Tracheophyta</taxon>
        <taxon>Spermatophyta</taxon>
        <taxon>Magnoliopsida</taxon>
        <taxon>Liliopsida</taxon>
        <taxon>Poales</taxon>
        <taxon>Poaceae</taxon>
        <taxon>PACMAD clade</taxon>
        <taxon>Arundinoideae</taxon>
        <taxon>Arundineae</taxon>
        <taxon>Arundo</taxon>
    </lineage>
</organism>
<evidence type="ECO:0000313" key="2">
    <source>
        <dbReference type="EMBL" id="JAD99994.1"/>
    </source>
</evidence>
<protein>
    <submittedName>
        <fullName evidence="2">Uncharacterized protein</fullName>
    </submittedName>
</protein>
<sequence length="62" mass="6795">MKKTVMSGFAGCWLILEFHMLILLLFYVAVTVQSTTAHDPVKHDLSKLIGVSASFIVGSQTI</sequence>